<feature type="region of interest" description="Disordered" evidence="1">
    <location>
        <begin position="262"/>
        <end position="282"/>
    </location>
</feature>
<evidence type="ECO:0000313" key="4">
    <source>
        <dbReference type="EMBL" id="SMQ46997.1"/>
    </source>
</evidence>
<dbReference type="Proteomes" id="UP000215127">
    <property type="component" value="Chromosome 1"/>
</dbReference>
<dbReference type="EMBL" id="LT853692">
    <property type="protein sequence ID" value="SMQ46997.1"/>
    <property type="molecule type" value="Genomic_DNA"/>
</dbReference>
<sequence length="1210" mass="134795">MEAYPSGYVQHNLPLVLLSGLGQRGDQNQPSSKRQESGARISTESPECQSERAKHLLEEFVALDGSQSAWNPTALPGPPNNIRWKIKTIGRSYTLPARKAAPSAQTAGADGKPASRSSELHSPLSPLSPGSPLFPDGLFTPAWFSKHQDLVPSLFLSFFDLDGEDASRDEQLKADINSTRTALTRSGYKTRFAAVLLGQKSILQAPEQEERLAAIKRATGLQVFFMPPISAKAEMATFVQGIMATLQPSCIEYYRELTKHARRKKARGAPPPQSSQHGGAAPSASAWSVRYELKQGVFEEFTQSMVAAERHYATAIEELFSSEGGVFETTASWSPRWDEARLLCDALALRVVRCQLWLGQTTGAAQSWINYKFRMKDLIDRRGKGSLTYGWSAWEGRWAEIMAQIVQLADVPSLKAAKDADEGTAVQVYAFPEKPLAPSDRLPPFNLLHHSGYWLRLLAGSVRTRWERALAMPEDDRVSPGQSPASKVANRAVTYDTYLVPEPHEESPLSGEGIYDHAVELEKATVRAVEAFESRRQVRMSEQLRLALAEDLVRVGRHSDALTILVQLWELTTWREDEWLAPFGKLVRLLSDCVHREKSIKHAHLVPALHWELFALQNYEMVPESHDLASCLDDWAVEDSIVLELNDKERLSPVAASFVFEDLQSHVGELLRCQLTLARNTPATTSIPLSRVELKIGTARSITIEHETSDGSQETPTVLAKVSQLKESTDGVLGGSADLVLHPAQRKIYDISFMLREAETLRLTELTLVVETEKFELSHRLEDDSIHLASRWHVLKNKQLDSIPVPHMDTKSINVRPKPPKIQVLMHGIRKQYYTDEKIRLPIELINEEAEVANGTISAIGLGPAGEAVEMFWGSDEKGDSIRQISSLASSASDQVVLLINAPPEAMSCTLTLDLQYTLQSGPESVLSKTLTVEVDFINPFEAIFTFAPRLYREPWPSCFDSSTLGTAESPDGIPQLWNLGTQITSLIEDSLTINRLELKVHDVLGDSSCHITDPSITKQTYLPPQDRITPSFELTTQKFSLDDRRATALDLSLIITWSHATNPTPATTTIAVPRLSIPTSEPRVLCSVSDHEPTLGAVTVQYHLENPSTHFLTFALTMEASEDFAFSGPKYRTLSLAPLSRHQADYRLFLHREIEQGEDGKGGFWIRPVLQVLDSYYQKNLRIQPGGERVRLDEKREVMVWVGESEVPK</sequence>
<organism evidence="4 5">
    <name type="scientific">Zymoseptoria tritici (strain ST99CH_3D7)</name>
    <dbReference type="NCBI Taxonomy" id="1276538"/>
    <lineage>
        <taxon>Eukaryota</taxon>
        <taxon>Fungi</taxon>
        <taxon>Dikarya</taxon>
        <taxon>Ascomycota</taxon>
        <taxon>Pezizomycotina</taxon>
        <taxon>Dothideomycetes</taxon>
        <taxon>Dothideomycetidae</taxon>
        <taxon>Mycosphaerellales</taxon>
        <taxon>Mycosphaerellaceae</taxon>
        <taxon>Zymoseptoria</taxon>
    </lineage>
</organism>
<proteinExistence type="predicted"/>
<feature type="region of interest" description="Disordered" evidence="1">
    <location>
        <begin position="96"/>
        <end position="127"/>
    </location>
</feature>
<dbReference type="PANTHER" id="PTHR14374:SF0">
    <property type="entry name" value="TRAFFICKING PROTEIN PARTICLE COMPLEX SUBUNIT 11"/>
    <property type="match status" value="1"/>
</dbReference>
<dbReference type="InterPro" id="IPR012880">
    <property type="entry name" value="Gryzun"/>
</dbReference>
<evidence type="ECO:0000313" key="5">
    <source>
        <dbReference type="Proteomes" id="UP000215127"/>
    </source>
</evidence>
<feature type="region of interest" description="Disordered" evidence="1">
    <location>
        <begin position="21"/>
        <end position="53"/>
    </location>
</feature>
<feature type="compositionally biased region" description="Low complexity" evidence="1">
    <location>
        <begin position="115"/>
        <end position="127"/>
    </location>
</feature>
<reference evidence="4 5" key="1">
    <citation type="submission" date="2016-06" db="EMBL/GenBank/DDBJ databases">
        <authorList>
            <person name="Kjaerup R.B."/>
            <person name="Dalgaard T.S."/>
            <person name="Juul-Madsen H.R."/>
        </authorList>
    </citation>
    <scope>NUCLEOTIDE SEQUENCE [LARGE SCALE GENOMIC DNA]</scope>
</reference>
<accession>A0A1X7RJ14</accession>
<dbReference type="InterPro" id="IPR021773">
    <property type="entry name" value="TPC11"/>
</dbReference>
<keyword evidence="5" id="KW-1185">Reference proteome</keyword>
<evidence type="ECO:0000256" key="1">
    <source>
        <dbReference type="SAM" id="MobiDB-lite"/>
    </source>
</evidence>
<dbReference type="Pfam" id="PF07919">
    <property type="entry name" value="Gryzun"/>
    <property type="match status" value="1"/>
</dbReference>
<evidence type="ECO:0008006" key="6">
    <source>
        <dbReference type="Google" id="ProtNLM"/>
    </source>
</evidence>
<dbReference type="STRING" id="1276538.A0A1X7RJ14"/>
<evidence type="ECO:0000259" key="3">
    <source>
        <dbReference type="Pfam" id="PF11817"/>
    </source>
</evidence>
<dbReference type="Pfam" id="PF11817">
    <property type="entry name" value="Foie-gras_1"/>
    <property type="match status" value="1"/>
</dbReference>
<dbReference type="PANTHER" id="PTHR14374">
    <property type="entry name" value="FOIE GRAS"/>
    <property type="match status" value="1"/>
</dbReference>
<protein>
    <recommendedName>
        <fullName evidence="6">Trafficking protein particle complex subunit 11 domain-containing protein</fullName>
    </recommendedName>
</protein>
<feature type="domain" description="Gryzun putative trafficking through Golgi" evidence="2">
    <location>
        <begin position="644"/>
        <end position="1203"/>
    </location>
</feature>
<feature type="domain" description="Trafficking protein particle complex subunit 11" evidence="3">
    <location>
        <begin position="336"/>
        <end position="601"/>
    </location>
</feature>
<dbReference type="AlphaFoldDB" id="A0A1X7RJ14"/>
<name>A0A1X7RJ14_ZYMT9</name>
<evidence type="ECO:0000259" key="2">
    <source>
        <dbReference type="Pfam" id="PF07919"/>
    </source>
</evidence>
<gene>
    <name evidence="4" type="ORF">ZT3D7_G2144</name>
</gene>